<dbReference type="PANTHER" id="PTHR24202">
    <property type="entry name" value="E3 UBIQUITIN-PROTEIN LIGASE MIB2"/>
    <property type="match status" value="1"/>
</dbReference>
<dbReference type="AlphaFoldDB" id="A0A177B3A0"/>
<dbReference type="OrthoDB" id="2122982at2759"/>
<dbReference type="InterPro" id="IPR002110">
    <property type="entry name" value="Ankyrin_rpt"/>
</dbReference>
<protein>
    <recommendedName>
        <fullName evidence="5">RING-type domain-containing protein</fullName>
    </recommendedName>
</protein>
<evidence type="ECO:0000256" key="3">
    <source>
        <dbReference type="PROSITE-ProRule" id="PRU00023"/>
    </source>
</evidence>
<dbReference type="GO" id="GO:0008270">
    <property type="term" value="F:zinc ion binding"/>
    <property type="evidence" value="ECO:0007669"/>
    <property type="project" value="UniProtKB-KW"/>
</dbReference>
<keyword evidence="2" id="KW-0862">Zinc</keyword>
<evidence type="ECO:0000313" key="6">
    <source>
        <dbReference type="EMBL" id="OAF68083.1"/>
    </source>
</evidence>
<dbReference type="PROSITE" id="PS50089">
    <property type="entry name" value="ZF_RING_2"/>
    <property type="match status" value="1"/>
</dbReference>
<accession>A0A177B3A0</accession>
<dbReference type="PANTHER" id="PTHR24202:SF4">
    <property type="entry name" value="E3 UBIQUITIN-PROTEIN LIGASE MIB2-RELATED"/>
    <property type="match status" value="1"/>
</dbReference>
<organism evidence="6 7">
    <name type="scientific">Intoshia linei</name>
    <dbReference type="NCBI Taxonomy" id="1819745"/>
    <lineage>
        <taxon>Eukaryota</taxon>
        <taxon>Metazoa</taxon>
        <taxon>Spiralia</taxon>
        <taxon>Lophotrochozoa</taxon>
        <taxon>Mesozoa</taxon>
        <taxon>Orthonectida</taxon>
        <taxon>Rhopaluridae</taxon>
        <taxon>Intoshia</taxon>
    </lineage>
</organism>
<dbReference type="Proteomes" id="UP000078046">
    <property type="component" value="Unassembled WGS sequence"/>
</dbReference>
<feature type="repeat" description="ANK" evidence="3">
    <location>
        <begin position="510"/>
        <end position="542"/>
    </location>
</feature>
<dbReference type="Gene3D" id="3.30.40.10">
    <property type="entry name" value="Zinc/RING finger domain, C3HC4 (zinc finger)"/>
    <property type="match status" value="2"/>
</dbReference>
<dbReference type="InterPro" id="IPR001841">
    <property type="entry name" value="Znf_RING"/>
</dbReference>
<evidence type="ECO:0000259" key="5">
    <source>
        <dbReference type="PROSITE" id="PS50089"/>
    </source>
</evidence>
<dbReference type="GO" id="GO:0016567">
    <property type="term" value="P:protein ubiquitination"/>
    <property type="evidence" value="ECO:0007669"/>
    <property type="project" value="TreeGrafter"/>
</dbReference>
<keyword evidence="3" id="KW-0040">ANK repeat</keyword>
<sequence length="772" mass="89446">ESGKLVSGYIDDNIQTFQKNIAEGFIDVEWKNGNFSRVRYGKNGKADLKCKYLIESNNVYYEHLPKLQMTNTIHHQSALFLTVNQKVLINRNYRIISHLMSMQKPTKLCYIRNQSEKYIKTAKFISGQFGKIKSVENEYAIVTIELDDTEYKIPFSCFNQYKEPKLNDRVKIFNDRELIHMCYNMHVEDNIIKITNNIGIVSKINTEIIEVTFPQYDGIKLLFPKFLVIVQRGWKEMYATLIYKLPLYLDLKNYVINSIDSITKTFILPLCGYSSDVETMKKNIHKFEKNFMYGTYCYSVMHFVSINPNNASIIHYLIKEGYNVDPRSRYYETPLHLACYLGNEEIIKVLIEHKADINAVNIFGFTPLHIAANMGFLSCFNELISHGALIYLQDIYGDTVIHDIVAFSELTMVDNILCIENINLNIINNNGFTPLFNAIFYRNGAFLQHGPKHDSKAVHNIVKLFSETMDRHVLEDWNVFHFAAYIGFTDIISSMALNTNSNYINKRNFEGDTPLHHAIKYGTSQCIIELLKYGANITINDANENNSVALAIMHIRPCKEDNNEIIYNIIKKLKISISKFKVTKGNIVLILYLLLLGASFESLINGDMTVLQKFRIYYKNALTNEVKRKIEEDLESRKRCMICLDTRRLVRMMPCTHIIACKDDSLKIKECLVCHQNIQTKLVVSNNEIIRNEPIKTQYKALEISKNIDGDMEELKDRIDELEYTITCLICLDNQRDIVFNCGHTVCKSCSIKLEECHICRKKIKSKNSLYF</sequence>
<evidence type="ECO:0000313" key="7">
    <source>
        <dbReference type="Proteomes" id="UP000078046"/>
    </source>
</evidence>
<dbReference type="EMBL" id="LWCA01000517">
    <property type="protein sequence ID" value="OAF68083.1"/>
    <property type="molecule type" value="Genomic_DNA"/>
</dbReference>
<dbReference type="CDD" id="cd16520">
    <property type="entry name" value="RING-HC_MIBs-like"/>
    <property type="match status" value="1"/>
</dbReference>
<feature type="domain" description="RING-type" evidence="5">
    <location>
        <begin position="728"/>
        <end position="761"/>
    </location>
</feature>
<dbReference type="InterPro" id="IPR036770">
    <property type="entry name" value="Ankyrin_rpt-contain_sf"/>
</dbReference>
<evidence type="ECO:0000256" key="1">
    <source>
        <dbReference type="ARBA" id="ARBA00022771"/>
    </source>
</evidence>
<feature type="repeat" description="ANK" evidence="3">
    <location>
        <begin position="363"/>
        <end position="395"/>
    </location>
</feature>
<feature type="non-terminal residue" evidence="6">
    <location>
        <position position="1"/>
    </location>
</feature>
<keyword evidence="1 4" id="KW-0479">Metal-binding</keyword>
<evidence type="ECO:0000256" key="4">
    <source>
        <dbReference type="PROSITE-ProRule" id="PRU00175"/>
    </source>
</evidence>
<keyword evidence="7" id="KW-1185">Reference proteome</keyword>
<evidence type="ECO:0000256" key="2">
    <source>
        <dbReference type="ARBA" id="ARBA00022833"/>
    </source>
</evidence>
<dbReference type="SUPFAM" id="SSF57850">
    <property type="entry name" value="RING/U-box"/>
    <property type="match status" value="2"/>
</dbReference>
<dbReference type="SUPFAM" id="SSF48403">
    <property type="entry name" value="Ankyrin repeat"/>
    <property type="match status" value="1"/>
</dbReference>
<reference evidence="6 7" key="1">
    <citation type="submission" date="2016-04" db="EMBL/GenBank/DDBJ databases">
        <title>The genome of Intoshia linei affirms orthonectids as highly simplified spiralians.</title>
        <authorList>
            <person name="Mikhailov K.V."/>
            <person name="Slusarev G.S."/>
            <person name="Nikitin M.A."/>
            <person name="Logacheva M.D."/>
            <person name="Penin A."/>
            <person name="Aleoshin V."/>
            <person name="Panchin Y.V."/>
        </authorList>
    </citation>
    <scope>NUCLEOTIDE SEQUENCE [LARGE SCALE GENOMIC DNA]</scope>
    <source>
        <strain evidence="6">Intl2013</strain>
        <tissue evidence="6">Whole animal</tissue>
    </source>
</reference>
<dbReference type="GO" id="GO:0005737">
    <property type="term" value="C:cytoplasm"/>
    <property type="evidence" value="ECO:0007669"/>
    <property type="project" value="TreeGrafter"/>
</dbReference>
<feature type="repeat" description="ANK" evidence="3">
    <location>
        <begin position="330"/>
        <end position="362"/>
    </location>
</feature>
<dbReference type="PROSITE" id="PS50297">
    <property type="entry name" value="ANK_REP_REGION"/>
    <property type="match status" value="3"/>
</dbReference>
<dbReference type="InterPro" id="IPR013083">
    <property type="entry name" value="Znf_RING/FYVE/PHD"/>
</dbReference>
<gene>
    <name evidence="6" type="ORF">A3Q56_04182</name>
</gene>
<dbReference type="Pfam" id="PF12796">
    <property type="entry name" value="Ank_2"/>
    <property type="match status" value="2"/>
</dbReference>
<comment type="caution">
    <text evidence="6">The sequence shown here is derived from an EMBL/GenBank/DDBJ whole genome shotgun (WGS) entry which is preliminary data.</text>
</comment>
<dbReference type="Gene3D" id="1.25.40.20">
    <property type="entry name" value="Ankyrin repeat-containing domain"/>
    <property type="match status" value="2"/>
</dbReference>
<dbReference type="PROSITE" id="PS50088">
    <property type="entry name" value="ANK_REPEAT"/>
    <property type="match status" value="3"/>
</dbReference>
<dbReference type="SMART" id="SM00184">
    <property type="entry name" value="RING"/>
    <property type="match status" value="2"/>
</dbReference>
<dbReference type="SMART" id="SM00248">
    <property type="entry name" value="ANK"/>
    <property type="match status" value="6"/>
</dbReference>
<name>A0A177B3A0_9BILA</name>
<proteinExistence type="predicted"/>
<keyword evidence="1 4" id="KW-0863">Zinc-finger</keyword>
<dbReference type="Pfam" id="PF13920">
    <property type="entry name" value="zf-C3HC4_3"/>
    <property type="match status" value="2"/>
</dbReference>